<evidence type="ECO:0000259" key="1">
    <source>
        <dbReference type="Pfam" id="PF08885"/>
    </source>
</evidence>
<evidence type="ECO:0000313" key="3">
    <source>
        <dbReference type="Proteomes" id="UP000664034"/>
    </source>
</evidence>
<dbReference type="GO" id="GO:0016788">
    <property type="term" value="F:hydrolase activity, acting on ester bonds"/>
    <property type="evidence" value="ECO:0007669"/>
    <property type="project" value="UniProtKB-ARBA"/>
</dbReference>
<dbReference type="Proteomes" id="UP000664034">
    <property type="component" value="Unassembled WGS sequence"/>
</dbReference>
<dbReference type="AlphaFoldDB" id="A0A939GGS7"/>
<dbReference type="Gene3D" id="3.40.50.1110">
    <property type="entry name" value="SGNH hydrolase"/>
    <property type="match status" value="1"/>
</dbReference>
<sequence length="329" mass="37088">MLFHTELTPDELPVALQLTDRIVTIGSCFAEVMGQRLADSKLATAVNPLGTLFNPLSISKLLTLALTDGAPDELLYVERDGLWFHYDFHSSFWAKSRNELTDRLSGILVEVARALRKANWLLLTLGSAVVYRHKESGQVVANCHKMPQVNFDKFLCPINEVRDSLTQLLTLLRTHNPNLRVVLTVSPVRHVRDGLTLNGASKALLRTICAEVSLPASQTYYFPAYELVLDDLRDYRFYEADLIHPNVQAHDYVFGKFAESAFSQELRAFVKEWSQIRQGLAHRPLHGNTAAYRQFLTNLLAKIQALPAAIDTTTERAEVQSRLENKSNV</sequence>
<organism evidence="2 3">
    <name type="scientific">Fibrella rubiginis</name>
    <dbReference type="NCBI Taxonomy" id="2817060"/>
    <lineage>
        <taxon>Bacteria</taxon>
        <taxon>Pseudomonadati</taxon>
        <taxon>Bacteroidota</taxon>
        <taxon>Cytophagia</taxon>
        <taxon>Cytophagales</taxon>
        <taxon>Spirosomataceae</taxon>
        <taxon>Fibrella</taxon>
    </lineage>
</organism>
<accession>A0A939GGS7</accession>
<feature type="domain" description="GSCFA" evidence="1">
    <location>
        <begin position="21"/>
        <end position="257"/>
    </location>
</feature>
<proteinExistence type="predicted"/>
<evidence type="ECO:0000313" key="2">
    <source>
        <dbReference type="EMBL" id="MBO0938862.1"/>
    </source>
</evidence>
<comment type="caution">
    <text evidence="2">The sequence shown here is derived from an EMBL/GenBank/DDBJ whole genome shotgun (WGS) entry which is preliminary data.</text>
</comment>
<dbReference type="Pfam" id="PF08885">
    <property type="entry name" value="GSCFA"/>
    <property type="match status" value="1"/>
</dbReference>
<dbReference type="RefSeq" id="WP_207366397.1">
    <property type="nucleotide sequence ID" value="NZ_JAFMYV010000011.1"/>
</dbReference>
<dbReference type="EMBL" id="JAFMYV010000011">
    <property type="protein sequence ID" value="MBO0938862.1"/>
    <property type="molecule type" value="Genomic_DNA"/>
</dbReference>
<dbReference type="InterPro" id="IPR014982">
    <property type="entry name" value="GSCFA"/>
</dbReference>
<protein>
    <submittedName>
        <fullName evidence="2">GSCFA domain-containing protein</fullName>
    </submittedName>
</protein>
<dbReference type="SUPFAM" id="SSF52266">
    <property type="entry name" value="SGNH hydrolase"/>
    <property type="match status" value="1"/>
</dbReference>
<name>A0A939GGS7_9BACT</name>
<dbReference type="InterPro" id="IPR036514">
    <property type="entry name" value="SGNH_hydro_sf"/>
</dbReference>
<reference evidence="2" key="1">
    <citation type="submission" date="2021-03" db="EMBL/GenBank/DDBJ databases">
        <title>Fibrella sp. HMF5335 genome sequencing and assembly.</title>
        <authorList>
            <person name="Kang H."/>
            <person name="Kim H."/>
            <person name="Bae S."/>
            <person name="Joh K."/>
        </authorList>
    </citation>
    <scope>NUCLEOTIDE SEQUENCE</scope>
    <source>
        <strain evidence="2">HMF5335</strain>
    </source>
</reference>
<gene>
    <name evidence="2" type="ORF">J2I47_20080</name>
</gene>
<keyword evidence="3" id="KW-1185">Reference proteome</keyword>